<dbReference type="EMBL" id="BOMG01000092">
    <property type="protein sequence ID" value="GID58945.1"/>
    <property type="molecule type" value="Genomic_DNA"/>
</dbReference>
<comment type="caution">
    <text evidence="2">The sequence shown here is derived from an EMBL/GenBank/DDBJ whole genome shotgun (WGS) entry which is preliminary data.</text>
</comment>
<evidence type="ECO:0000313" key="3">
    <source>
        <dbReference type="Proteomes" id="UP000612282"/>
    </source>
</evidence>
<dbReference type="Proteomes" id="UP000612282">
    <property type="component" value="Unassembled WGS sequence"/>
</dbReference>
<proteinExistence type="predicted"/>
<gene>
    <name evidence="2" type="ORF">Aco03nite_073490</name>
</gene>
<sequence>MSHPPLLDVPPYYSATPPANRKSRFLIPAAIALALGAVVVAAVVIRLQTGGPKETTVSVVEPAALGGRPAVTGAQFDAWSAEMKKEIADDDEITDSFVRVYGTAGAGDDVLVLAFARPTDERDQERTALGQIMMLNDAEITVLGVDDVGPGPLGGAAKCGLVEFEDSEHPACSWADEGSVGLLIWLGSRKDPAVAEFVDLRAEIETKKTA</sequence>
<feature type="transmembrane region" description="Helical" evidence="1">
    <location>
        <begin position="25"/>
        <end position="45"/>
    </location>
</feature>
<evidence type="ECO:0000313" key="2">
    <source>
        <dbReference type="EMBL" id="GID58945.1"/>
    </source>
</evidence>
<organism evidence="2 3">
    <name type="scientific">Actinoplanes couchii</name>
    <dbReference type="NCBI Taxonomy" id="403638"/>
    <lineage>
        <taxon>Bacteria</taxon>
        <taxon>Bacillati</taxon>
        <taxon>Actinomycetota</taxon>
        <taxon>Actinomycetes</taxon>
        <taxon>Micromonosporales</taxon>
        <taxon>Micromonosporaceae</taxon>
        <taxon>Actinoplanes</taxon>
    </lineage>
</organism>
<keyword evidence="1" id="KW-1133">Transmembrane helix</keyword>
<keyword evidence="1" id="KW-0472">Membrane</keyword>
<protein>
    <submittedName>
        <fullName evidence="2">Uncharacterized protein</fullName>
    </submittedName>
</protein>
<keyword evidence="3" id="KW-1185">Reference proteome</keyword>
<reference evidence="2 3" key="1">
    <citation type="submission" date="2021-01" db="EMBL/GenBank/DDBJ databases">
        <title>Whole genome shotgun sequence of Actinoplanes couchii NBRC 106145.</title>
        <authorList>
            <person name="Komaki H."/>
            <person name="Tamura T."/>
        </authorList>
    </citation>
    <scope>NUCLEOTIDE SEQUENCE [LARGE SCALE GENOMIC DNA]</scope>
    <source>
        <strain evidence="2 3">NBRC 106145</strain>
    </source>
</reference>
<keyword evidence="1" id="KW-0812">Transmembrane</keyword>
<accession>A0ABQ3XKB9</accession>
<evidence type="ECO:0000256" key="1">
    <source>
        <dbReference type="SAM" id="Phobius"/>
    </source>
</evidence>
<dbReference type="RefSeq" id="WP_203804407.1">
    <property type="nucleotide sequence ID" value="NZ_BAAAQE010000093.1"/>
</dbReference>
<name>A0ABQ3XKB9_9ACTN</name>